<reference evidence="2" key="1">
    <citation type="submission" date="2017-03" db="EMBL/GenBank/DDBJ databases">
        <title>Phytopthora megakarya and P. palmivora, two closely related causual agents of cacao black pod achieved similar genome size and gene model numbers by different mechanisms.</title>
        <authorList>
            <person name="Ali S."/>
            <person name="Shao J."/>
            <person name="Larry D.J."/>
            <person name="Kronmiller B."/>
            <person name="Shen D."/>
            <person name="Strem M.D."/>
            <person name="Melnick R.L."/>
            <person name="Guiltinan M.J."/>
            <person name="Tyler B.M."/>
            <person name="Meinhardt L.W."/>
            <person name="Bailey B.A."/>
        </authorList>
    </citation>
    <scope>NUCLEOTIDE SEQUENCE [LARGE SCALE GENOMIC DNA]</scope>
    <source>
        <strain evidence="2">zdho120</strain>
    </source>
</reference>
<sequence length="101" mass="11111">MCVTLATSPTLIPTQSVTRGRSATGSHPRSGDFSATFYDDPNVPTYIQMKVYFAFSGSSKWGVLGLELHASGCGYHFRIGFDLERLRLLVAPIHRTCSHFA</sequence>
<comment type="caution">
    <text evidence="1">The sequence shown here is derived from an EMBL/GenBank/DDBJ whole genome shotgun (WGS) entry which is preliminary data.</text>
</comment>
<dbReference type="AlphaFoldDB" id="A0A225WSL0"/>
<keyword evidence="2" id="KW-1185">Reference proteome</keyword>
<dbReference type="Proteomes" id="UP000198211">
    <property type="component" value="Unassembled WGS sequence"/>
</dbReference>
<evidence type="ECO:0000313" key="1">
    <source>
        <dbReference type="EMBL" id="OWZ19960.1"/>
    </source>
</evidence>
<accession>A0A225WSL0</accession>
<gene>
    <name evidence="1" type="ORF">PHMEG_0005693</name>
</gene>
<proteinExistence type="predicted"/>
<name>A0A225WSL0_9STRA</name>
<dbReference type="EMBL" id="NBNE01000378">
    <property type="protein sequence ID" value="OWZ19960.1"/>
    <property type="molecule type" value="Genomic_DNA"/>
</dbReference>
<protein>
    <submittedName>
        <fullName evidence="1">Uncharacterized protein</fullName>
    </submittedName>
</protein>
<evidence type="ECO:0000313" key="2">
    <source>
        <dbReference type="Proteomes" id="UP000198211"/>
    </source>
</evidence>
<organism evidence="1 2">
    <name type="scientific">Phytophthora megakarya</name>
    <dbReference type="NCBI Taxonomy" id="4795"/>
    <lineage>
        <taxon>Eukaryota</taxon>
        <taxon>Sar</taxon>
        <taxon>Stramenopiles</taxon>
        <taxon>Oomycota</taxon>
        <taxon>Peronosporomycetes</taxon>
        <taxon>Peronosporales</taxon>
        <taxon>Peronosporaceae</taxon>
        <taxon>Phytophthora</taxon>
    </lineage>
</organism>